<evidence type="ECO:0000313" key="5">
    <source>
        <dbReference type="Proteomes" id="UP000000657"/>
    </source>
</evidence>
<dbReference type="PRINTS" id="PR00081">
    <property type="entry name" value="GDHRDH"/>
</dbReference>
<dbReference type="GO" id="GO:0016616">
    <property type="term" value="F:oxidoreductase activity, acting on the CH-OH group of donors, NAD or NADP as acceptor"/>
    <property type="evidence" value="ECO:0007669"/>
    <property type="project" value="TreeGrafter"/>
</dbReference>
<accession>Q0RIT6</accession>
<dbReference type="AlphaFoldDB" id="Q0RIT6"/>
<dbReference type="Pfam" id="PF00106">
    <property type="entry name" value="adh_short"/>
    <property type="match status" value="1"/>
</dbReference>
<dbReference type="eggNOG" id="COG4221">
    <property type="taxonomic scope" value="Bacteria"/>
</dbReference>
<feature type="region of interest" description="Disordered" evidence="3">
    <location>
        <begin position="1"/>
        <end position="25"/>
    </location>
</feature>
<dbReference type="EC" id="1.1.1.-" evidence="4"/>
<dbReference type="InterPro" id="IPR036291">
    <property type="entry name" value="NAD(P)-bd_dom_sf"/>
</dbReference>
<protein>
    <submittedName>
        <fullName evidence="4">Oxidoreductase</fullName>
        <ecNumber evidence="4">1.1.1.-</ecNumber>
    </submittedName>
</protein>
<dbReference type="PRINTS" id="PR00080">
    <property type="entry name" value="SDRFAMILY"/>
</dbReference>
<evidence type="ECO:0000256" key="1">
    <source>
        <dbReference type="ARBA" id="ARBA00006484"/>
    </source>
</evidence>
<evidence type="ECO:0000256" key="2">
    <source>
        <dbReference type="RuleBase" id="RU000363"/>
    </source>
</evidence>
<dbReference type="Proteomes" id="UP000000657">
    <property type="component" value="Chromosome"/>
</dbReference>
<evidence type="ECO:0000313" key="4">
    <source>
        <dbReference type="EMBL" id="CAJ62579.1"/>
    </source>
</evidence>
<sequence>MTTNPTTTNASATEATATKAAPGFPAGRADEVGTVLVSGGASGLGAAVVAAVRDAGGTPLVLDRFPVPSAEHAIVDLADGRATELATRRLVERAGGRLDGVFTAAGTDRPAPFGSLDGAGWERIVGVNLLGTAAVIRGALPYLEASAGRIVTCASTLGLRVAGDASAYCASKFGVVGFTRALAEEFRGRLGVTLLVPGGMTTAFFDDREEQYKPGPDAKLNRPEDVARTVLFALTQPPGCEIRELVVTSSWETSYP</sequence>
<dbReference type="KEGG" id="fal:FRAAL3936"/>
<dbReference type="CDD" id="cd05233">
    <property type="entry name" value="SDR_c"/>
    <property type="match status" value="1"/>
</dbReference>
<dbReference type="STRING" id="326424.FRAAL3936"/>
<dbReference type="EMBL" id="CT573213">
    <property type="protein sequence ID" value="CAJ62579.1"/>
    <property type="molecule type" value="Genomic_DNA"/>
</dbReference>
<dbReference type="PROSITE" id="PS00061">
    <property type="entry name" value="ADH_SHORT"/>
    <property type="match status" value="1"/>
</dbReference>
<dbReference type="GO" id="GO:0030497">
    <property type="term" value="P:fatty acid elongation"/>
    <property type="evidence" value="ECO:0007669"/>
    <property type="project" value="TreeGrafter"/>
</dbReference>
<comment type="similarity">
    <text evidence="1 2">Belongs to the short-chain dehydrogenases/reductases (SDR) family.</text>
</comment>
<dbReference type="PANTHER" id="PTHR42760:SF40">
    <property type="entry name" value="3-OXOACYL-[ACYL-CARRIER-PROTEIN] REDUCTASE, CHLOROPLASTIC"/>
    <property type="match status" value="1"/>
</dbReference>
<proteinExistence type="inferred from homology"/>
<evidence type="ECO:0000256" key="3">
    <source>
        <dbReference type="SAM" id="MobiDB-lite"/>
    </source>
</evidence>
<dbReference type="PANTHER" id="PTHR42760">
    <property type="entry name" value="SHORT-CHAIN DEHYDROGENASES/REDUCTASES FAMILY MEMBER"/>
    <property type="match status" value="1"/>
</dbReference>
<dbReference type="SUPFAM" id="SSF51735">
    <property type="entry name" value="NAD(P)-binding Rossmann-fold domains"/>
    <property type="match status" value="1"/>
</dbReference>
<keyword evidence="5" id="KW-1185">Reference proteome</keyword>
<keyword evidence="4" id="KW-0560">Oxidoreductase</keyword>
<dbReference type="Gene3D" id="3.40.50.720">
    <property type="entry name" value="NAD(P)-binding Rossmann-like Domain"/>
    <property type="match status" value="1"/>
</dbReference>
<gene>
    <name evidence="4" type="ordered locus">FRAAL3936</name>
</gene>
<reference evidence="4 5" key="1">
    <citation type="journal article" date="2007" name="Genome Res.">
        <title>Genome characteristics of facultatively symbiotic Frankia sp. strains reflect host range and host plant biogeography.</title>
        <authorList>
            <person name="Normand P."/>
            <person name="Lapierre P."/>
            <person name="Tisa L.S."/>
            <person name="Gogarten J.P."/>
            <person name="Alloisio N."/>
            <person name="Bagnarol E."/>
            <person name="Bassi C.A."/>
            <person name="Berry A.M."/>
            <person name="Bickhart D.M."/>
            <person name="Choisne N."/>
            <person name="Couloux A."/>
            <person name="Cournoyer B."/>
            <person name="Cruveiller S."/>
            <person name="Daubin V."/>
            <person name="Demange N."/>
            <person name="Francino M.P."/>
            <person name="Goltsman E."/>
            <person name="Huang Y."/>
            <person name="Kopp O.R."/>
            <person name="Labarre L."/>
            <person name="Lapidus A."/>
            <person name="Lavire C."/>
            <person name="Marechal J."/>
            <person name="Martinez M."/>
            <person name="Mastronunzio J.E."/>
            <person name="Mullin B.C."/>
            <person name="Niemann J."/>
            <person name="Pujic P."/>
            <person name="Rawnsley T."/>
            <person name="Rouy Z."/>
            <person name="Schenowitz C."/>
            <person name="Sellstedt A."/>
            <person name="Tavares F."/>
            <person name="Tomkins J.P."/>
            <person name="Vallenet D."/>
            <person name="Valverde C."/>
            <person name="Wall L.G."/>
            <person name="Wang Y."/>
            <person name="Medigue C."/>
            <person name="Benson D.R."/>
        </authorList>
    </citation>
    <scope>NUCLEOTIDE SEQUENCE [LARGE SCALE GENOMIC DNA]</scope>
    <source>
        <strain evidence="5">DSM 45986 / CECT 9034 / ACN14a</strain>
    </source>
</reference>
<dbReference type="InterPro" id="IPR002347">
    <property type="entry name" value="SDR_fam"/>
</dbReference>
<dbReference type="InterPro" id="IPR020904">
    <property type="entry name" value="Sc_DH/Rdtase_CS"/>
</dbReference>
<feature type="compositionally biased region" description="Low complexity" evidence="3">
    <location>
        <begin position="1"/>
        <end position="21"/>
    </location>
</feature>
<name>Q0RIT6_FRAAA</name>
<organism evidence="4 5">
    <name type="scientific">Frankia alni (strain DSM 45986 / CECT 9034 / ACN14a)</name>
    <dbReference type="NCBI Taxonomy" id="326424"/>
    <lineage>
        <taxon>Bacteria</taxon>
        <taxon>Bacillati</taxon>
        <taxon>Actinomycetota</taxon>
        <taxon>Actinomycetes</taxon>
        <taxon>Frankiales</taxon>
        <taxon>Frankiaceae</taxon>
        <taxon>Frankia</taxon>
    </lineage>
</organism>
<dbReference type="HOGENOM" id="CLU_010194_1_1_11"/>